<sequence>MHLPPVSSATPDWAALAEAREQEVRRRRLLRIGGGALAVAVIGGLVAGALVLTRSPGDDRVGPGATASAPRESGGKATGAPATLPGMVLGGSTTIGRTEGHDGPTLVLHGTATGWADSQAPVVDTTRSFTVSAVVRNNAPTGGRAVVTQGTDTYYSFYLGRDYWGTRNQWVFKVQSAAGAQDTTTFQAFSTTRATTGQWTLLTGVYDADAKKITLYVDGVPQQTTAVSGIWDTTGGLQIGRVRYKSKWTDYWDGAISNVQLWDQALPAGAVDALKGSGGTTAGTTAEHSWLLP</sequence>
<dbReference type="InterPro" id="IPR006311">
    <property type="entry name" value="TAT_signal"/>
</dbReference>
<organism evidence="6 7">
    <name type="scientific">Kitasatospora saccharophila</name>
    <dbReference type="NCBI Taxonomy" id="407973"/>
    <lineage>
        <taxon>Bacteria</taxon>
        <taxon>Bacillati</taxon>
        <taxon>Actinomycetota</taxon>
        <taxon>Actinomycetes</taxon>
        <taxon>Kitasatosporales</taxon>
        <taxon>Streptomycetaceae</taxon>
        <taxon>Kitasatospora</taxon>
    </lineage>
</organism>
<evidence type="ECO:0000256" key="3">
    <source>
        <dbReference type="SAM" id="MobiDB-lite"/>
    </source>
</evidence>
<keyword evidence="4" id="KW-1133">Transmembrane helix</keyword>
<dbReference type="InterPro" id="IPR013320">
    <property type="entry name" value="ConA-like_dom_sf"/>
</dbReference>
<keyword evidence="4" id="KW-0472">Membrane</keyword>
<dbReference type="SUPFAM" id="SSF49899">
    <property type="entry name" value="Concanavalin A-like lectins/glucanases"/>
    <property type="match status" value="1"/>
</dbReference>
<reference evidence="6 7" key="1">
    <citation type="journal article" date="2019" name="Int. J. Syst. Evol. Microbiol.">
        <title>The Global Catalogue of Microorganisms (GCM) 10K type strain sequencing project: providing services to taxonomists for standard genome sequencing and annotation.</title>
        <authorList>
            <consortium name="The Broad Institute Genomics Platform"/>
            <consortium name="The Broad Institute Genome Sequencing Center for Infectious Disease"/>
            <person name="Wu L."/>
            <person name="Ma J."/>
        </authorList>
    </citation>
    <scope>NUCLEOTIDE SEQUENCE [LARGE SCALE GENOMIC DNA]</scope>
    <source>
        <strain evidence="6 7">JCM 14559</strain>
    </source>
</reference>
<dbReference type="InterPro" id="IPR006558">
    <property type="entry name" value="LamG-like"/>
</dbReference>
<dbReference type="PROSITE" id="PS51318">
    <property type="entry name" value="TAT"/>
    <property type="match status" value="1"/>
</dbReference>
<dbReference type="EMBL" id="BAAANS010000001">
    <property type="protein sequence ID" value="GAA2083653.1"/>
    <property type="molecule type" value="Genomic_DNA"/>
</dbReference>
<proteinExistence type="predicted"/>
<evidence type="ECO:0000313" key="6">
    <source>
        <dbReference type="EMBL" id="GAA2083653.1"/>
    </source>
</evidence>
<evidence type="ECO:0000256" key="2">
    <source>
        <dbReference type="ARBA" id="ARBA00023157"/>
    </source>
</evidence>
<dbReference type="SMART" id="SM00560">
    <property type="entry name" value="LamGL"/>
    <property type="match status" value="1"/>
</dbReference>
<dbReference type="Pfam" id="PF13385">
    <property type="entry name" value="Laminin_G_3"/>
    <property type="match status" value="1"/>
</dbReference>
<keyword evidence="2" id="KW-1015">Disulfide bond</keyword>
<accession>A0ABN2W4M1</accession>
<keyword evidence="1" id="KW-0732">Signal</keyword>
<keyword evidence="7" id="KW-1185">Reference proteome</keyword>
<protein>
    <recommendedName>
        <fullName evidence="5">LamG-like jellyroll fold domain-containing protein</fullName>
    </recommendedName>
</protein>
<evidence type="ECO:0000313" key="7">
    <source>
        <dbReference type="Proteomes" id="UP001500897"/>
    </source>
</evidence>
<evidence type="ECO:0000256" key="4">
    <source>
        <dbReference type="SAM" id="Phobius"/>
    </source>
</evidence>
<dbReference type="Gene3D" id="2.60.120.200">
    <property type="match status" value="1"/>
</dbReference>
<name>A0ABN2W4M1_9ACTN</name>
<feature type="domain" description="LamG-like jellyroll fold" evidence="5">
    <location>
        <begin position="127"/>
        <end position="269"/>
    </location>
</feature>
<feature type="region of interest" description="Disordered" evidence="3">
    <location>
        <begin position="54"/>
        <end position="86"/>
    </location>
</feature>
<gene>
    <name evidence="6" type="ORF">GCM10009759_01970</name>
</gene>
<keyword evidence="4" id="KW-0812">Transmembrane</keyword>
<evidence type="ECO:0000259" key="5">
    <source>
        <dbReference type="SMART" id="SM00560"/>
    </source>
</evidence>
<dbReference type="Proteomes" id="UP001500897">
    <property type="component" value="Unassembled WGS sequence"/>
</dbReference>
<feature type="transmembrane region" description="Helical" evidence="4">
    <location>
        <begin position="29"/>
        <end position="52"/>
    </location>
</feature>
<comment type="caution">
    <text evidence="6">The sequence shown here is derived from an EMBL/GenBank/DDBJ whole genome shotgun (WGS) entry which is preliminary data.</text>
</comment>
<evidence type="ECO:0000256" key="1">
    <source>
        <dbReference type="ARBA" id="ARBA00022729"/>
    </source>
</evidence>